<evidence type="ECO:0000313" key="5">
    <source>
        <dbReference type="Proteomes" id="UP000199289"/>
    </source>
</evidence>
<dbReference type="AlphaFoldDB" id="A0A1H1BH77"/>
<sequence length="411" mass="43075">MSGHLASMLLGSKLRIVGTLVLAVAVVVGGGVAAGLLGAPAVEGVENSFGAVNDSTTVIHTDLVVSNPNPVGVSLGGVTVSYDVWMNDVKMAEGSKEGVAIGSGNSTLSFETTMRNERISAWWRSHVSNGEQSDVTVDATAESSTLGRSADAPNVTRSVDTDMLSQFNSSETREVNANSPIVSDPVLYINETNASWGEVNESVTPLKLRFVVYNPKSYPITVSKLGYDISMNDVAVGNGTTESGYVVPPKSTKTIEATTYIRNERLDEWWVTHLERNQVTDLRIDFAAQFEVSGGQTVEVPLDPLTYEKTIETDIFGTKNASAPNDTAANGTETATPTDERTTDASTTTDADATETTADSGGLLGDDSTESTAETTTSTPTETAAPTPTETSTATGTATTTGDGLFALSES</sequence>
<dbReference type="InterPro" id="IPR004864">
    <property type="entry name" value="LEA_2"/>
</dbReference>
<feature type="region of interest" description="Disordered" evidence="1">
    <location>
        <begin position="317"/>
        <end position="411"/>
    </location>
</feature>
<dbReference type="Gene3D" id="2.60.40.10">
    <property type="entry name" value="Immunoglobulins"/>
    <property type="match status" value="2"/>
</dbReference>
<dbReference type="SUPFAM" id="SSF117070">
    <property type="entry name" value="LEA14-like"/>
    <property type="match status" value="2"/>
</dbReference>
<feature type="compositionally biased region" description="Polar residues" evidence="1">
    <location>
        <begin position="319"/>
        <end position="331"/>
    </location>
</feature>
<protein>
    <submittedName>
        <fullName evidence="4">LEA14-like dessication related protein</fullName>
    </submittedName>
</protein>
<evidence type="ECO:0000313" key="6">
    <source>
        <dbReference type="Proteomes" id="UP000255421"/>
    </source>
</evidence>
<dbReference type="InterPro" id="IPR013783">
    <property type="entry name" value="Ig-like_fold"/>
</dbReference>
<reference evidence="4" key="2">
    <citation type="submission" date="2016-10" db="EMBL/GenBank/DDBJ databases">
        <authorList>
            <person name="de Groot N.N."/>
        </authorList>
    </citation>
    <scope>NUCLEOTIDE SEQUENCE [LARGE SCALE GENOMIC DNA]</scope>
    <source>
        <strain evidence="4">CGMCC 1.12397</strain>
    </source>
</reference>
<evidence type="ECO:0000313" key="4">
    <source>
        <dbReference type="EMBL" id="SDQ51374.1"/>
    </source>
</evidence>
<reference evidence="3 6" key="3">
    <citation type="submission" date="2018-07" db="EMBL/GenBank/DDBJ databases">
        <title>Genome sequence of extremly halophilic archaeon Halopelagius longus strain BC12-B1.</title>
        <authorList>
            <person name="Zhang X."/>
        </authorList>
    </citation>
    <scope>NUCLEOTIDE SEQUENCE [LARGE SCALE GENOMIC DNA]</scope>
    <source>
        <strain evidence="3 6">BC12-B1</strain>
    </source>
</reference>
<gene>
    <name evidence="3" type="ORF">DWB78_03055</name>
    <name evidence="4" type="ORF">SAMN05216278_1798</name>
</gene>
<name>A0A1H1BH77_9EURY</name>
<dbReference type="Pfam" id="PF03168">
    <property type="entry name" value="LEA_2"/>
    <property type="match status" value="2"/>
</dbReference>
<feature type="compositionally biased region" description="Low complexity" evidence="1">
    <location>
        <begin position="344"/>
        <end position="360"/>
    </location>
</feature>
<evidence type="ECO:0000313" key="3">
    <source>
        <dbReference type="EMBL" id="RDI70789.1"/>
    </source>
</evidence>
<feature type="domain" description="Water stress and hypersensitive response" evidence="2">
    <location>
        <begin position="42"/>
        <end position="160"/>
    </location>
</feature>
<dbReference type="EMBL" id="QQST01000001">
    <property type="protein sequence ID" value="RDI70789.1"/>
    <property type="molecule type" value="Genomic_DNA"/>
</dbReference>
<evidence type="ECO:0000259" key="2">
    <source>
        <dbReference type="SMART" id="SM00769"/>
    </source>
</evidence>
<dbReference type="Proteomes" id="UP000199289">
    <property type="component" value="Unassembled WGS sequence"/>
</dbReference>
<keyword evidence="6" id="KW-1185">Reference proteome</keyword>
<dbReference type="SMART" id="SM00769">
    <property type="entry name" value="WHy"/>
    <property type="match status" value="2"/>
</dbReference>
<dbReference type="EMBL" id="FNKQ01000002">
    <property type="protein sequence ID" value="SDQ51374.1"/>
    <property type="molecule type" value="Genomic_DNA"/>
</dbReference>
<accession>A0A1H1BH77</accession>
<dbReference type="GO" id="GO:0009269">
    <property type="term" value="P:response to desiccation"/>
    <property type="evidence" value="ECO:0007669"/>
    <property type="project" value="InterPro"/>
</dbReference>
<dbReference type="Proteomes" id="UP000255421">
    <property type="component" value="Unassembled WGS sequence"/>
</dbReference>
<evidence type="ECO:0000256" key="1">
    <source>
        <dbReference type="SAM" id="MobiDB-lite"/>
    </source>
</evidence>
<dbReference type="RefSeq" id="WP_092536086.1">
    <property type="nucleotide sequence ID" value="NZ_FNKQ01000002.1"/>
</dbReference>
<dbReference type="InterPro" id="IPR013990">
    <property type="entry name" value="WHy-dom"/>
</dbReference>
<reference evidence="5" key="1">
    <citation type="submission" date="2016-10" db="EMBL/GenBank/DDBJ databases">
        <authorList>
            <person name="Varghese N."/>
            <person name="Submissions S."/>
        </authorList>
    </citation>
    <scope>NUCLEOTIDE SEQUENCE [LARGE SCALE GENOMIC DNA]</scope>
    <source>
        <strain evidence="5">CGMCC 1.12397</strain>
    </source>
</reference>
<dbReference type="OrthoDB" id="105458at2157"/>
<feature type="compositionally biased region" description="Low complexity" evidence="1">
    <location>
        <begin position="370"/>
        <end position="404"/>
    </location>
</feature>
<organism evidence="4 5">
    <name type="scientific">Halopelagius longus</name>
    <dbReference type="NCBI Taxonomy" id="1236180"/>
    <lineage>
        <taxon>Archaea</taxon>
        <taxon>Methanobacteriati</taxon>
        <taxon>Methanobacteriota</taxon>
        <taxon>Stenosarchaea group</taxon>
        <taxon>Halobacteria</taxon>
        <taxon>Halobacteriales</taxon>
        <taxon>Haloferacaceae</taxon>
    </lineage>
</organism>
<feature type="domain" description="Water stress and hypersensitive response" evidence="2">
    <location>
        <begin position="189"/>
        <end position="307"/>
    </location>
</feature>
<proteinExistence type="predicted"/>